<feature type="compositionally biased region" description="Basic residues" evidence="1">
    <location>
        <begin position="250"/>
        <end position="276"/>
    </location>
</feature>
<proteinExistence type="predicted"/>
<evidence type="ECO:0000313" key="2">
    <source>
        <dbReference type="EMBL" id="QHT20859.1"/>
    </source>
</evidence>
<dbReference type="AlphaFoldDB" id="A0A6C0DXT2"/>
<sequence length="276" mass="32323">MKNIIYQEKKRTYKKYNKTQFRNFNKHINLISKMKGGVNWSLFGKSRQSVDAIIWKEKLDTLLTKIKTDTTFKVAGAPLGPPLYKYTTQEEAIKQVEDALYANQKISEIERRKLESYIMHYITRQQSEISFKNGDLNTLTHYLIPYSVMRTRAQNLLENINILDYTEELGDWADWLEKYIQFLDTYTYFSDKQDNEIMEKLIYMEKKVALLRDPDAKAATDAKVAADGKLAVPFDSDQLKTNGLTEKQGGKSKRIFKRNVKSKKRSKKKSKKRSKN</sequence>
<name>A0A6C0DXT2_9ZZZZ</name>
<organism evidence="2">
    <name type="scientific">viral metagenome</name>
    <dbReference type="NCBI Taxonomy" id="1070528"/>
    <lineage>
        <taxon>unclassified sequences</taxon>
        <taxon>metagenomes</taxon>
        <taxon>organismal metagenomes</taxon>
    </lineage>
</organism>
<feature type="region of interest" description="Disordered" evidence="1">
    <location>
        <begin position="240"/>
        <end position="276"/>
    </location>
</feature>
<reference evidence="2" key="1">
    <citation type="journal article" date="2020" name="Nature">
        <title>Giant virus diversity and host interactions through global metagenomics.</title>
        <authorList>
            <person name="Schulz F."/>
            <person name="Roux S."/>
            <person name="Paez-Espino D."/>
            <person name="Jungbluth S."/>
            <person name="Walsh D.A."/>
            <person name="Denef V.J."/>
            <person name="McMahon K.D."/>
            <person name="Konstantinidis K.T."/>
            <person name="Eloe-Fadrosh E.A."/>
            <person name="Kyrpides N.C."/>
            <person name="Woyke T."/>
        </authorList>
    </citation>
    <scope>NUCLEOTIDE SEQUENCE</scope>
    <source>
        <strain evidence="2">GVMAG-M-3300023174-75</strain>
    </source>
</reference>
<accession>A0A6C0DXT2</accession>
<dbReference type="EMBL" id="MN739683">
    <property type="protein sequence ID" value="QHT20859.1"/>
    <property type="molecule type" value="Genomic_DNA"/>
</dbReference>
<evidence type="ECO:0000256" key="1">
    <source>
        <dbReference type="SAM" id="MobiDB-lite"/>
    </source>
</evidence>
<protein>
    <submittedName>
        <fullName evidence="2">Uncharacterized protein</fullName>
    </submittedName>
</protein>